<gene>
    <name evidence="4" type="ORF">AFUS01_LOCUS29470</name>
</gene>
<feature type="chain" id="PRO_5035225808" evidence="3">
    <location>
        <begin position="17"/>
        <end position="2155"/>
    </location>
</feature>
<feature type="signal peptide" evidence="3">
    <location>
        <begin position="1"/>
        <end position="16"/>
    </location>
</feature>
<keyword evidence="5" id="KW-1185">Reference proteome</keyword>
<evidence type="ECO:0000313" key="4">
    <source>
        <dbReference type="EMBL" id="CAG7818998.1"/>
    </source>
</evidence>
<dbReference type="Proteomes" id="UP000708208">
    <property type="component" value="Unassembled WGS sequence"/>
</dbReference>
<keyword evidence="1 3" id="KW-0732">Signal</keyword>
<evidence type="ECO:0000256" key="1">
    <source>
        <dbReference type="ARBA" id="ARBA00022729"/>
    </source>
</evidence>
<dbReference type="InterPro" id="IPR009039">
    <property type="entry name" value="EAR"/>
</dbReference>
<comment type="caution">
    <text evidence="4">The sequence shown here is derived from an EMBL/GenBank/DDBJ whole genome shotgun (WGS) entry which is preliminary data.</text>
</comment>
<dbReference type="GO" id="GO:0007165">
    <property type="term" value="P:signal transduction"/>
    <property type="evidence" value="ECO:0007669"/>
    <property type="project" value="TreeGrafter"/>
</dbReference>
<evidence type="ECO:0000256" key="2">
    <source>
        <dbReference type="ARBA" id="ARBA00022737"/>
    </source>
</evidence>
<proteinExistence type="predicted"/>
<dbReference type="PANTHER" id="PTHR15261">
    <property type="entry name" value="THROMBOSPONDIN-TYPE LAMININ G DOMAIN AND EAR REPEAT-CONTAINING"/>
    <property type="match status" value="1"/>
</dbReference>
<keyword evidence="2" id="KW-0677">Repeat</keyword>
<protein>
    <submittedName>
        <fullName evidence="4">Uncharacterized protein</fullName>
    </submittedName>
</protein>
<reference evidence="4" key="1">
    <citation type="submission" date="2021-06" db="EMBL/GenBank/DDBJ databases">
        <authorList>
            <person name="Hodson N. C."/>
            <person name="Mongue J. A."/>
            <person name="Jaron S. K."/>
        </authorList>
    </citation>
    <scope>NUCLEOTIDE SEQUENCE</scope>
</reference>
<evidence type="ECO:0000313" key="5">
    <source>
        <dbReference type="Proteomes" id="UP000708208"/>
    </source>
</evidence>
<sequence length="2155" mass="243842">MKLFVLILSVLVSGNADFSSSYNGWKFETISDTYPFFQTSRNVENQVLDRISDLFPAENPLDQLRLKIRNQLRNYIEEVQDVHTPDQLSATSRQKRETIRADKLVSTGRRRRNYASRPYELSPLEEGSSLVVKRIYLMSKPSFTSPNITDLNLINHAGNLYAFVVDNAASSTIILKIDSNWNVVEIGRLYTPGAITCEVFRIEGYIYALPTSYDPIDEETLEGGSTLYRIDLTPSFRAISVQTINTQNAKSISFWRSSGVAANDVILCVAPEKQVTERGVRYQVDVSCYRWQGGYFDLTYLIPAYSPQALQYMSISSHNYLCIANYMDDTGSTKVYSTILRYSHKMGNYVPFQKILTYGARDCQYFRFDSPEQTREHYLAIANFGEADKGGKINYNVKSYIFKYGIGRFILFQSIVTFGAFQMLPITDGRKFLLIVAELNRLSVYQHNGWNFVKTRHIDFPDEQLANQFRMRTVINGGPQYFTAASPNIPEDTGIYGIEFEPKNDYMTISSDLKEWCQQAVEIIENTNLPQLVRDASSVPNVTEPEIITKGLLTFNSPLRVQNVFTQSLTYEGSTFDSDRSKSLSRMEQRIKTLEMDIRTLIKQLENVLMLDGSQTMKTPLKFSSWIVSDNSKISTKDLNVVFINQIDVKTLLQRIIFLDGNYHIPKLTIRILNTTHAIEGTYLSGKKIADMILKSVEYTQTLKGNNAFLLPVVLKQGLHLKGYLNDVNISDIVTSNPAQYFREVKIDDSIVRNLNATYINGVNIAHILTKSVRKYGYQEIHGKKSFKHVKISSIWAEPLLSGFNIPEIYSNVVWKENLTESSFGGHPVYESVSITNLSLKDELINDKYNLSEFLSITSGPLLLKSWTVYGDLNYSNLNVISTINYLDLKQFLLKNSTVTQSITGHSLDTILLKTDAILQGTINKIDITKWNATEMIELEHIPSNGGNIVAEKVSFARDVTVQKKFTQEGHDVLPILDYLIPLDSASMPCKPSSITFEYATVVGNAEISSLNKESPNDWVNRNDSKAVTIDARKHFYNNVTFLSPVTSHALYLSMKRELEILTLLQKILLNGTDQVIYGAIDFNKTLYANNLWTSEPSKLYLDGVPLDTIVLTKAGQHIRVNSYSNFVKANSLEVQDNIKANSINEIDLKDSWNDTLRTVSSTTQVLIGQHNFQEGLFLLNVRLLGTIGSYHLGDLLSNIVINGNSNQNYIDEVAINGSLRFDQAAKLKYLDFILSMNGITPDQWGTVWLTKLGSQRIDTPFHFLGDLKVEEAFVTDHQVSGIDIQKMSEEIFRKNQNGYIGTAFFNRDVNFASSVCSTDFNGFNPEKDFLRKSLSSLQIVTGWKVFLSNWEITGNLEARNIPGLNWDKLIDFVTGNSNQTVSLKIHGDCGSYFEPGPPETINGIEWRDLMETAWFRNQNTTFKGEVHFDNLHFPKGTVLGLIDGVDVVRLESEYLSRTKNQSWIRDFVFEGRVCANDIEADEVIIKSGRLNGIEIESFPVTVLRQDVEQHIGTQVNFNKLHVAHLNLSNINGMDFCKDFVRLHGENRIQSTKNIEQLEVDYLYLEPDAKVSGIELNDWRSKSVLLLGNFTLEGDRYFDFARFRHLIVAGFVDGEVIDKNTVLRLSGNQTGVGNFTFDGLQLTKFSDIFVYGSLSGYDLDSYFKNLVVKNGSYPINFYGKLIFEQDVSAAWLKAEGSYQQNGTQLQDFVANYDPHVYTNNSNIHNRYESIRDATLGLIHVATERAVLSQCFEKSNPVLVANVVNLKVTHPLQHPSLVLVSERSDGQQVQWETYNTTTDRYEPNIILPFTIHGNVEDIGEIKRGNEYFVFASISSTIGQNVTTELPVQPANTDFLLSDPSGKLSKGYVWRLTTLASGTLGLVIHQVVFADIFGKLNTFSLVTSSGSIVYCVLFSALNENKYSARSFCFQPTDLSGINNISVHPVQKFPLNGFPLLTSMTVENKTLVIMSEDFSDGKGKLWEYAKLIKVWAHNQSDDNYLVEEDQFPVINVVAIDAIQAPNYHPFLVVVSGGVKHSAHQGLVYIYKYSTSQQRFLKFQTILEDNAVDAKFQRIEPSDELFLYIRTGNTVNNVKVYVFKGVAGWNEEYVFTVPGSDSIETSEFYYQNEYRAQILTTSQKEVNVYDVHFNGNPFVPAFM</sequence>
<dbReference type="OrthoDB" id="188713at2759"/>
<dbReference type="PANTHER" id="PTHR15261:SF4">
    <property type="entry name" value="THROMBOSPONDIN-TYPE LAMININ G DOMAIN AND EAR REPEAT-CONTAINING PROTEIN"/>
    <property type="match status" value="1"/>
</dbReference>
<dbReference type="PROSITE" id="PS50912">
    <property type="entry name" value="EAR"/>
    <property type="match status" value="1"/>
</dbReference>
<evidence type="ECO:0000256" key="3">
    <source>
        <dbReference type="SAM" id="SignalP"/>
    </source>
</evidence>
<organism evidence="4 5">
    <name type="scientific">Allacma fusca</name>
    <dbReference type="NCBI Taxonomy" id="39272"/>
    <lineage>
        <taxon>Eukaryota</taxon>
        <taxon>Metazoa</taxon>
        <taxon>Ecdysozoa</taxon>
        <taxon>Arthropoda</taxon>
        <taxon>Hexapoda</taxon>
        <taxon>Collembola</taxon>
        <taxon>Symphypleona</taxon>
        <taxon>Sminthuridae</taxon>
        <taxon>Allacma</taxon>
    </lineage>
</organism>
<name>A0A8J2PES0_9HEXA</name>
<dbReference type="EMBL" id="CAJVCH010436173">
    <property type="protein sequence ID" value="CAG7818998.1"/>
    <property type="molecule type" value="Genomic_DNA"/>
</dbReference>
<accession>A0A8J2PES0</accession>